<keyword evidence="4" id="KW-1185">Reference proteome</keyword>
<dbReference type="Gene3D" id="1.25.10.20">
    <property type="entry name" value="Vitellinogen, superhelical"/>
    <property type="match status" value="1"/>
</dbReference>
<accession>A0ABM3LWS1</accession>
<sequence length="855" mass="88815">MRAAALLLLLGALRAARATSAVPPGAPAAYAVDATTLLNAAERRDREVSHKVLATLRVLPAWAAGRELLLRLELAAPRLHARGKHANAEYRPVESLWDSLPLGVFYAHFERGLVRAAYLDPAEPLDVQNFKRSLLSVLQFQEVEGLVNETDVSGECEVQYETFSEDSFRKIKRGCVCAGWGAADEVRSRRAVRYSLAEGELRELYADELHELGEAAAGAGLKARAFLRLTREQHAPAAPARAASLAAALAALPAALRASPLAAQPPDHLADDEDQVAAPTDEELSAAARDAAGGAPGLGGSLRAARAALLLLAARARLPALLHDGADAEQLAGALAALGLAGGAADHRAAVAFLRLRQRDAPRALAHAYFAALAQAERPHDAAAEDALRLADELADDELRESALLAGAAAAARASPAAAAAAHRLLARSLAACAHDECRRVCLAALGNLRRAEAAELLLRHAAGGGAAAGAALDALDALLTARGALPAACLAPLERAALGAGALEARAAALDLLLRAAAPAPFGLPRVLLALRGAPAELRRLAWQRLRALAAEGEPVRLLLRLLPAELRGWDAQAPGGTSSLLVRELARGAGWRAALESRQVASGALLRRGRVRLLVLSPANRTDDTVTVELWTRGLGALAGGAAEGDAGGEAEEAGAGLALGVGGARLRELPLFRGQAELLGHVWTGTGSEPTPVLRALRPLAGARAALPLLGGAALRYRRAALLAAALDADATVSLWARTARARLALRVALAARAEASARAAWGALAAHAAAELEPRVRVDADLDFYDGVALCVRAHTAAHDHARNVTLTSRLGAPGRRVRRSRATRLPLAGRTLALGAPNDATCRAMGARGD</sequence>
<proteinExistence type="predicted"/>
<dbReference type="Pfam" id="PF01347">
    <property type="entry name" value="Vitellogenin_N"/>
    <property type="match status" value="1"/>
</dbReference>
<name>A0ABM3LWS1_BICAN</name>
<dbReference type="Proteomes" id="UP001652582">
    <property type="component" value="Chromosome 19"/>
</dbReference>
<dbReference type="GeneID" id="128199185"/>
<reference evidence="5" key="1">
    <citation type="submission" date="2025-08" db="UniProtKB">
        <authorList>
            <consortium name="RefSeq"/>
        </authorList>
    </citation>
    <scope>IDENTIFICATION</scope>
</reference>
<dbReference type="PANTHER" id="PTHR13024:SF0">
    <property type="entry name" value="MICROSOMAL TRIACYLGLYCEROL TRANSFER PROTEIN"/>
    <property type="match status" value="1"/>
</dbReference>
<dbReference type="InterPro" id="IPR015819">
    <property type="entry name" value="Lipid_transp_b-sht_shell"/>
</dbReference>
<dbReference type="InterPro" id="IPR001747">
    <property type="entry name" value="Vitellogenin_N"/>
</dbReference>
<evidence type="ECO:0000256" key="1">
    <source>
        <dbReference type="ARBA" id="ARBA00022729"/>
    </source>
</evidence>
<dbReference type="PANTHER" id="PTHR13024">
    <property type="entry name" value="MICROSOMAL TRIGLYCERIDE TRANSFER PROTEIN, LARGE SUBUNIT"/>
    <property type="match status" value="1"/>
</dbReference>
<feature type="chain" id="PRO_5046298633" evidence="2">
    <location>
        <begin position="19"/>
        <end position="855"/>
    </location>
</feature>
<evidence type="ECO:0000313" key="4">
    <source>
        <dbReference type="Proteomes" id="UP001652582"/>
    </source>
</evidence>
<gene>
    <name evidence="5" type="primary">LOC128199185</name>
</gene>
<dbReference type="SUPFAM" id="SSF56968">
    <property type="entry name" value="Lipovitellin-phosvitin complex, beta-sheet shell regions"/>
    <property type="match status" value="1"/>
</dbReference>
<feature type="domain" description="Vitellogenin" evidence="3">
    <location>
        <begin position="104"/>
        <end position="163"/>
    </location>
</feature>
<dbReference type="InterPro" id="IPR039988">
    <property type="entry name" value="MTTP"/>
</dbReference>
<protein>
    <submittedName>
        <fullName evidence="5">Microsomal triacylglycerol transfer protein</fullName>
    </submittedName>
</protein>
<evidence type="ECO:0000259" key="3">
    <source>
        <dbReference type="Pfam" id="PF01347"/>
    </source>
</evidence>
<dbReference type="Gene3D" id="2.30.230.10">
    <property type="entry name" value="Lipovitellin, beta-sheet shell regions, chain A"/>
    <property type="match status" value="1"/>
</dbReference>
<feature type="signal peptide" evidence="2">
    <location>
        <begin position="1"/>
        <end position="18"/>
    </location>
</feature>
<evidence type="ECO:0000256" key="2">
    <source>
        <dbReference type="SAM" id="SignalP"/>
    </source>
</evidence>
<evidence type="ECO:0000313" key="5">
    <source>
        <dbReference type="RefSeq" id="XP_052743530.1"/>
    </source>
</evidence>
<keyword evidence="1 2" id="KW-0732">Signal</keyword>
<dbReference type="RefSeq" id="XP_052743530.1">
    <property type="nucleotide sequence ID" value="XM_052887570.1"/>
</dbReference>
<dbReference type="InterPro" id="IPR011030">
    <property type="entry name" value="Lipovitellin_superhlx_dom"/>
</dbReference>
<dbReference type="InterPro" id="IPR015816">
    <property type="entry name" value="Vitellinogen_b-sht_N"/>
</dbReference>
<organism evidence="4 5">
    <name type="scientific">Bicyclus anynana</name>
    <name type="common">Squinting bush brown butterfly</name>
    <dbReference type="NCBI Taxonomy" id="110368"/>
    <lineage>
        <taxon>Eukaryota</taxon>
        <taxon>Metazoa</taxon>
        <taxon>Ecdysozoa</taxon>
        <taxon>Arthropoda</taxon>
        <taxon>Hexapoda</taxon>
        <taxon>Insecta</taxon>
        <taxon>Pterygota</taxon>
        <taxon>Neoptera</taxon>
        <taxon>Endopterygota</taxon>
        <taxon>Lepidoptera</taxon>
        <taxon>Glossata</taxon>
        <taxon>Ditrysia</taxon>
        <taxon>Papilionoidea</taxon>
        <taxon>Nymphalidae</taxon>
        <taxon>Satyrinae</taxon>
        <taxon>Satyrini</taxon>
        <taxon>Mycalesina</taxon>
        <taxon>Bicyclus</taxon>
    </lineage>
</organism>